<organism evidence="4 5">
    <name type="scientific">Roseobacter cerasinus</name>
    <dbReference type="NCBI Taxonomy" id="2602289"/>
    <lineage>
        <taxon>Bacteria</taxon>
        <taxon>Pseudomonadati</taxon>
        <taxon>Pseudomonadota</taxon>
        <taxon>Alphaproteobacteria</taxon>
        <taxon>Rhodobacterales</taxon>
        <taxon>Roseobacteraceae</taxon>
        <taxon>Roseobacter</taxon>
    </lineage>
</organism>
<reference evidence="4 5" key="1">
    <citation type="submission" date="2019-12" db="EMBL/GenBank/DDBJ databases">
        <title>Roseobacter cerasinus sp. nov., isolated from seawater around aquaculture.</title>
        <authorList>
            <person name="Muramatsu S."/>
            <person name="Takabe Y."/>
            <person name="Mori K."/>
            <person name="Takaichi S."/>
            <person name="Hanada S."/>
        </authorList>
    </citation>
    <scope>NUCLEOTIDE SEQUENCE [LARGE SCALE GENOMIC DNA]</scope>
    <source>
        <strain evidence="4 5">AI77</strain>
    </source>
</reference>
<dbReference type="Gene3D" id="1.20.120.1220">
    <property type="match status" value="1"/>
</dbReference>
<feature type="transmembrane region" description="Helical" evidence="2">
    <location>
        <begin position="64"/>
        <end position="81"/>
    </location>
</feature>
<feature type="transmembrane region" description="Helical" evidence="2">
    <location>
        <begin position="164"/>
        <end position="184"/>
    </location>
</feature>
<evidence type="ECO:0000259" key="3">
    <source>
        <dbReference type="Pfam" id="PF01478"/>
    </source>
</evidence>
<evidence type="ECO:0000313" key="5">
    <source>
        <dbReference type="Proteomes" id="UP000436522"/>
    </source>
</evidence>
<keyword evidence="2" id="KW-0472">Membrane</keyword>
<proteinExistence type="inferred from homology"/>
<comment type="caution">
    <text evidence="4">The sequence shown here is derived from an EMBL/GenBank/DDBJ whole genome shotgun (WGS) entry which is preliminary data.</text>
</comment>
<dbReference type="GO" id="GO:0006465">
    <property type="term" value="P:signal peptide processing"/>
    <property type="evidence" value="ECO:0007669"/>
    <property type="project" value="TreeGrafter"/>
</dbReference>
<dbReference type="Proteomes" id="UP000436522">
    <property type="component" value="Unassembled WGS sequence"/>
</dbReference>
<feature type="transmembrane region" description="Helical" evidence="2">
    <location>
        <begin position="39"/>
        <end position="57"/>
    </location>
</feature>
<dbReference type="PANTHER" id="PTHR30487:SF0">
    <property type="entry name" value="PREPILIN LEADER PEPTIDASE_N-METHYLTRANSFERASE-RELATED"/>
    <property type="match status" value="1"/>
</dbReference>
<dbReference type="AlphaFoldDB" id="A0A640VU89"/>
<gene>
    <name evidence="4" type="ORF">So717_37210</name>
</gene>
<evidence type="ECO:0000256" key="1">
    <source>
        <dbReference type="ARBA" id="ARBA00005801"/>
    </source>
</evidence>
<dbReference type="InterPro" id="IPR050882">
    <property type="entry name" value="Prepilin_peptidase/N-MTase"/>
</dbReference>
<dbReference type="Pfam" id="PF01478">
    <property type="entry name" value="Peptidase_A24"/>
    <property type="match status" value="1"/>
</dbReference>
<accession>A0A640VU89</accession>
<dbReference type="GO" id="GO:0005886">
    <property type="term" value="C:plasma membrane"/>
    <property type="evidence" value="ECO:0007669"/>
    <property type="project" value="TreeGrafter"/>
</dbReference>
<keyword evidence="2" id="KW-0812">Transmembrane</keyword>
<protein>
    <recommendedName>
        <fullName evidence="3">Prepilin type IV endopeptidase peptidase domain-containing protein</fullName>
    </recommendedName>
</protein>
<dbReference type="InterPro" id="IPR000045">
    <property type="entry name" value="Prepilin_IV_endopep_pep"/>
</dbReference>
<dbReference type="GO" id="GO:0004190">
    <property type="term" value="F:aspartic-type endopeptidase activity"/>
    <property type="evidence" value="ECO:0007669"/>
    <property type="project" value="InterPro"/>
</dbReference>
<dbReference type="EMBL" id="BLIV01000008">
    <property type="protein sequence ID" value="GFE51968.1"/>
    <property type="molecule type" value="Genomic_DNA"/>
</dbReference>
<evidence type="ECO:0000256" key="2">
    <source>
        <dbReference type="SAM" id="Phobius"/>
    </source>
</evidence>
<keyword evidence="2" id="KW-1133">Transmembrane helix</keyword>
<feature type="transmembrane region" description="Helical" evidence="2">
    <location>
        <begin position="125"/>
        <end position="158"/>
    </location>
</feature>
<name>A0A640VU89_9RHOB</name>
<sequence length="187" mass="20224">MIRAQLLASQHRSLSAGLSILVLHLLVYASGLALLGPWPGIWLIWGIGAALIWASVVDFQRFEIPDLATITLTGLALYWIATDASVLWPEHVIGALFWAAGFEVIRRIFIWRAGFDGLGFGDVKLMIPLALLCGPISAAQMVFLAAVAALGVMAVVVVVRKLPITGVALPFGPFLCFATWITWISML</sequence>
<comment type="similarity">
    <text evidence="1">Belongs to the peptidase A24 family.</text>
</comment>
<dbReference type="PANTHER" id="PTHR30487">
    <property type="entry name" value="TYPE 4 PREPILIN-LIKE PROTEINS LEADER PEPTIDE-PROCESSING ENZYME"/>
    <property type="match status" value="1"/>
</dbReference>
<keyword evidence="5" id="KW-1185">Reference proteome</keyword>
<evidence type="ECO:0000313" key="4">
    <source>
        <dbReference type="EMBL" id="GFE51968.1"/>
    </source>
</evidence>
<feature type="domain" description="Prepilin type IV endopeptidase peptidase" evidence="3">
    <location>
        <begin position="49"/>
        <end position="152"/>
    </location>
</feature>